<evidence type="ECO:0008006" key="3">
    <source>
        <dbReference type="Google" id="ProtNLM"/>
    </source>
</evidence>
<dbReference type="InterPro" id="IPR014971">
    <property type="entry name" value="KGK"/>
</dbReference>
<organism evidence="1 2">
    <name type="scientific">Funiculus sociatus GB2-A5</name>
    <dbReference type="NCBI Taxonomy" id="2933946"/>
    <lineage>
        <taxon>Bacteria</taxon>
        <taxon>Bacillati</taxon>
        <taxon>Cyanobacteriota</taxon>
        <taxon>Cyanophyceae</taxon>
        <taxon>Coleofasciculales</taxon>
        <taxon>Coleofasciculaceae</taxon>
        <taxon>Funiculus</taxon>
    </lineage>
</organism>
<dbReference type="Pfam" id="PF08872">
    <property type="entry name" value="KGK"/>
    <property type="match status" value="1"/>
</dbReference>
<protein>
    <recommendedName>
        <fullName evidence="3">KGK family protein</fullName>
    </recommendedName>
</protein>
<dbReference type="EMBL" id="JAMPKK010000005">
    <property type="protein sequence ID" value="MEP0863620.1"/>
    <property type="molecule type" value="Genomic_DNA"/>
</dbReference>
<accession>A0ABV0JJK9</accession>
<keyword evidence="2" id="KW-1185">Reference proteome</keyword>
<gene>
    <name evidence="1" type="ORF">NDI37_03955</name>
</gene>
<sequence length="146" mass="16897">MEDNLPLQNCNNDDALSFKNNMFKVRQIKQALQDSLKGAIANALYESLKSQQVEIDTGIIINHHYYKANERWFVEGIDCEILKIGASGWQKGKVKIKTTLEFIPDEPEVKEVLMQNEEETLMRNELEISQLDSPLDELRKMINQEN</sequence>
<proteinExistence type="predicted"/>
<dbReference type="RefSeq" id="WP_190418951.1">
    <property type="nucleotide sequence ID" value="NZ_JAMPKK010000005.1"/>
</dbReference>
<reference evidence="1 2" key="1">
    <citation type="submission" date="2022-04" db="EMBL/GenBank/DDBJ databases">
        <title>Positive selection, recombination, and allopatry shape intraspecific diversity of widespread and dominant cyanobacteria.</title>
        <authorList>
            <person name="Wei J."/>
            <person name="Shu W."/>
            <person name="Hu C."/>
        </authorList>
    </citation>
    <scope>NUCLEOTIDE SEQUENCE [LARGE SCALE GENOMIC DNA]</scope>
    <source>
        <strain evidence="1 2">GB2-A5</strain>
    </source>
</reference>
<name>A0ABV0JJK9_9CYAN</name>
<comment type="caution">
    <text evidence="1">The sequence shown here is derived from an EMBL/GenBank/DDBJ whole genome shotgun (WGS) entry which is preliminary data.</text>
</comment>
<evidence type="ECO:0000313" key="1">
    <source>
        <dbReference type="EMBL" id="MEP0863620.1"/>
    </source>
</evidence>
<dbReference type="Proteomes" id="UP001442494">
    <property type="component" value="Unassembled WGS sequence"/>
</dbReference>
<evidence type="ECO:0000313" key="2">
    <source>
        <dbReference type="Proteomes" id="UP001442494"/>
    </source>
</evidence>